<gene>
    <name evidence="1" type="primary">dapH_4</name>
    <name evidence="1" type="ORF">LzC2_37250</name>
</gene>
<keyword evidence="1" id="KW-0808">Transferase</keyword>
<sequence>MNATEPSERPASAPTTGRAGVKRSIDLVASAVTVPAWAAYRTSAAVVGAERAFPGFAQLFALLPGLTGTTLRRAFFRQTLRACGRDVHVGFGALLTSPEATLGARCYVGPYCVLGAVDVGEDALLGSAASVTNGGRQHGIDRLDVPVREQPGEWPRVSIGRDVWVGDRAVVMANVGEQAVIAAAAVVTGPVKPRQIMAGVPARVIGERGAETLATQAAAREPSGLN</sequence>
<keyword evidence="2" id="KW-1185">Reference proteome</keyword>
<evidence type="ECO:0000313" key="1">
    <source>
        <dbReference type="EMBL" id="NNJ27618.1"/>
    </source>
</evidence>
<dbReference type="EC" id="2.3.1.89" evidence="1"/>
<accession>A0ABX1VIA4</accession>
<evidence type="ECO:0000313" key="2">
    <source>
        <dbReference type="Proteomes" id="UP000609651"/>
    </source>
</evidence>
<dbReference type="Proteomes" id="UP000609651">
    <property type="component" value="Unassembled WGS sequence"/>
</dbReference>
<name>A0ABX1VIA4_9PLAN</name>
<proteinExistence type="predicted"/>
<dbReference type="PANTHER" id="PTHR23416">
    <property type="entry name" value="SIALIC ACID SYNTHASE-RELATED"/>
    <property type="match status" value="1"/>
</dbReference>
<protein>
    <submittedName>
        <fullName evidence="1">2,3,4,5-tetrahydropyridine-2,6-dicarboxylate N-acetyltransferase</fullName>
        <ecNumber evidence="1">2.3.1.89</ecNumber>
    </submittedName>
</protein>
<dbReference type="GO" id="GO:0047200">
    <property type="term" value="F:tetrahydrodipicolinate N-acetyltransferase activity"/>
    <property type="evidence" value="ECO:0007669"/>
    <property type="project" value="UniProtKB-EC"/>
</dbReference>
<keyword evidence="1" id="KW-0012">Acyltransferase</keyword>
<dbReference type="Gene3D" id="2.160.10.10">
    <property type="entry name" value="Hexapeptide repeat proteins"/>
    <property type="match status" value="1"/>
</dbReference>
<dbReference type="InterPro" id="IPR051159">
    <property type="entry name" value="Hexapeptide_acetyltransf"/>
</dbReference>
<organism evidence="1 2">
    <name type="scientific">Alienimonas chondri</name>
    <dbReference type="NCBI Taxonomy" id="2681879"/>
    <lineage>
        <taxon>Bacteria</taxon>
        <taxon>Pseudomonadati</taxon>
        <taxon>Planctomycetota</taxon>
        <taxon>Planctomycetia</taxon>
        <taxon>Planctomycetales</taxon>
        <taxon>Planctomycetaceae</taxon>
        <taxon>Alienimonas</taxon>
    </lineage>
</organism>
<dbReference type="InterPro" id="IPR011004">
    <property type="entry name" value="Trimer_LpxA-like_sf"/>
</dbReference>
<dbReference type="EMBL" id="WTPX01000174">
    <property type="protein sequence ID" value="NNJ27618.1"/>
    <property type="molecule type" value="Genomic_DNA"/>
</dbReference>
<reference evidence="1 2" key="1">
    <citation type="journal article" date="2020" name="Syst. Appl. Microbiol.">
        <title>Alienimonas chondri sp. nov., a novel planctomycete isolated from the biofilm of the red alga Chondrus crispus.</title>
        <authorList>
            <person name="Vitorino I."/>
            <person name="Albuquerque L."/>
            <person name="Wiegand S."/>
            <person name="Kallscheuer N."/>
            <person name="da Costa M.S."/>
            <person name="Lobo-da-Cunha A."/>
            <person name="Jogler C."/>
            <person name="Lage O.M."/>
        </authorList>
    </citation>
    <scope>NUCLEOTIDE SEQUENCE [LARGE SCALE GENOMIC DNA]</scope>
    <source>
        <strain evidence="1 2">LzC2</strain>
    </source>
</reference>
<dbReference type="SUPFAM" id="SSF51161">
    <property type="entry name" value="Trimeric LpxA-like enzymes"/>
    <property type="match status" value="1"/>
</dbReference>
<comment type="caution">
    <text evidence="1">The sequence shown here is derived from an EMBL/GenBank/DDBJ whole genome shotgun (WGS) entry which is preliminary data.</text>
</comment>
<dbReference type="PANTHER" id="PTHR23416:SF78">
    <property type="entry name" value="LIPOPOLYSACCHARIDE BIOSYNTHESIS O-ACETYL TRANSFERASE WBBJ-RELATED"/>
    <property type="match status" value="1"/>
</dbReference>